<name>A0A1M5T9M6_9FLAO</name>
<dbReference type="EMBL" id="FQWS01000002">
    <property type="protein sequence ID" value="SHH47429.1"/>
    <property type="molecule type" value="Genomic_DNA"/>
</dbReference>
<sequence length="174" mass="20001">MKCHFEGTLKSNKSISIMKKQIFTLITLIVFGAGTAQTSEEAQVKQTIIDFFDAFHKQDTVKLKSMAKGNINMQSISVNKEGKTRLDENDYYGFVKNIAGIPDDKTFEEKLLDFKIRIDGKMANAWTDYEFWFNGNFSHCGVNSFQLVKEEDDWKIIYLVDTRRREGCKVLSKG</sequence>
<dbReference type="SUPFAM" id="SSF54427">
    <property type="entry name" value="NTF2-like"/>
    <property type="match status" value="1"/>
</dbReference>
<dbReference type="STRING" id="1089305.SAMN05444148_2097"/>
<gene>
    <name evidence="1" type="ORF">SAMN05444148_2097</name>
</gene>
<evidence type="ECO:0008006" key="3">
    <source>
        <dbReference type="Google" id="ProtNLM"/>
    </source>
</evidence>
<proteinExistence type="predicted"/>
<organism evidence="1 2">
    <name type="scientific">Winogradskyella jejuensis</name>
    <dbReference type="NCBI Taxonomy" id="1089305"/>
    <lineage>
        <taxon>Bacteria</taxon>
        <taxon>Pseudomonadati</taxon>
        <taxon>Bacteroidota</taxon>
        <taxon>Flavobacteriia</taxon>
        <taxon>Flavobacteriales</taxon>
        <taxon>Flavobacteriaceae</taxon>
        <taxon>Winogradskyella</taxon>
    </lineage>
</organism>
<dbReference type="Gene3D" id="3.10.450.50">
    <property type="match status" value="1"/>
</dbReference>
<dbReference type="Proteomes" id="UP000184522">
    <property type="component" value="Unassembled WGS sequence"/>
</dbReference>
<evidence type="ECO:0000313" key="2">
    <source>
        <dbReference type="Proteomes" id="UP000184522"/>
    </source>
</evidence>
<reference evidence="2" key="1">
    <citation type="submission" date="2016-11" db="EMBL/GenBank/DDBJ databases">
        <authorList>
            <person name="Varghese N."/>
            <person name="Submissions S."/>
        </authorList>
    </citation>
    <scope>NUCLEOTIDE SEQUENCE [LARGE SCALE GENOMIC DNA]</scope>
    <source>
        <strain evidence="2">DSM 25330</strain>
    </source>
</reference>
<dbReference type="InterPro" id="IPR032710">
    <property type="entry name" value="NTF2-like_dom_sf"/>
</dbReference>
<accession>A0A1M5T9M6</accession>
<dbReference type="AlphaFoldDB" id="A0A1M5T9M6"/>
<protein>
    <recommendedName>
        <fullName evidence="3">Lumazine-binding</fullName>
    </recommendedName>
</protein>
<evidence type="ECO:0000313" key="1">
    <source>
        <dbReference type="EMBL" id="SHH47429.1"/>
    </source>
</evidence>
<keyword evidence="2" id="KW-1185">Reference proteome</keyword>